<evidence type="ECO:0000256" key="1">
    <source>
        <dbReference type="SAM" id="MobiDB-lite"/>
    </source>
</evidence>
<dbReference type="RefSeq" id="WP_131258675.1">
    <property type="nucleotide sequence ID" value="NZ_JBHSUS010000001.1"/>
</dbReference>
<reference evidence="4" key="1">
    <citation type="journal article" date="2019" name="Int. J. Syst. Evol. Microbiol.">
        <title>The Global Catalogue of Microorganisms (GCM) 10K type strain sequencing project: providing services to taxonomists for standard genome sequencing and annotation.</title>
        <authorList>
            <consortium name="The Broad Institute Genomics Platform"/>
            <consortium name="The Broad Institute Genome Sequencing Center for Infectious Disease"/>
            <person name="Wu L."/>
            <person name="Ma J."/>
        </authorList>
    </citation>
    <scope>NUCLEOTIDE SEQUENCE [LARGE SCALE GENOMIC DNA]</scope>
    <source>
        <strain evidence="4">CGMCC 1.16031</strain>
    </source>
</reference>
<organism evidence="3 4">
    <name type="scientific">Pseudobowmanella zhangzhouensis</name>
    <dbReference type="NCBI Taxonomy" id="1537679"/>
    <lineage>
        <taxon>Bacteria</taxon>
        <taxon>Pseudomonadati</taxon>
        <taxon>Pseudomonadota</taxon>
        <taxon>Gammaproteobacteria</taxon>
        <taxon>Alteromonadales</taxon>
        <taxon>Alteromonadaceae</taxon>
    </lineage>
</organism>
<evidence type="ECO:0000256" key="2">
    <source>
        <dbReference type="SAM" id="SignalP"/>
    </source>
</evidence>
<dbReference type="PANTHER" id="PTHR40269:SF1">
    <property type="entry name" value="OUTER MEMBRANE PROTEIN"/>
    <property type="match status" value="1"/>
</dbReference>
<keyword evidence="2" id="KW-0732">Signal</keyword>
<dbReference type="Proteomes" id="UP001596364">
    <property type="component" value="Unassembled WGS sequence"/>
</dbReference>
<accession>A0ABW1XLC5</accession>
<keyword evidence="4" id="KW-1185">Reference proteome</keyword>
<protein>
    <submittedName>
        <fullName evidence="3">DUF3300 domain-containing protein</fullName>
    </submittedName>
</protein>
<feature type="chain" id="PRO_5047382826" evidence="2">
    <location>
        <begin position="23"/>
        <end position="427"/>
    </location>
</feature>
<feature type="compositionally biased region" description="Basic and acidic residues" evidence="1">
    <location>
        <begin position="391"/>
        <end position="427"/>
    </location>
</feature>
<feature type="compositionally biased region" description="Basic and acidic residues" evidence="1">
    <location>
        <begin position="330"/>
        <end position="364"/>
    </location>
</feature>
<name>A0ABW1XLC5_9ALTE</name>
<proteinExistence type="predicted"/>
<feature type="region of interest" description="Disordered" evidence="1">
    <location>
        <begin position="267"/>
        <end position="427"/>
    </location>
</feature>
<dbReference type="Pfam" id="PF11737">
    <property type="entry name" value="DUF3300"/>
    <property type="match status" value="1"/>
</dbReference>
<evidence type="ECO:0000313" key="4">
    <source>
        <dbReference type="Proteomes" id="UP001596364"/>
    </source>
</evidence>
<gene>
    <name evidence="3" type="ORF">ACFP85_12595</name>
</gene>
<feature type="signal peptide" evidence="2">
    <location>
        <begin position="1"/>
        <end position="22"/>
    </location>
</feature>
<feature type="compositionally biased region" description="Basic and acidic residues" evidence="1">
    <location>
        <begin position="298"/>
        <end position="323"/>
    </location>
</feature>
<evidence type="ECO:0000313" key="3">
    <source>
        <dbReference type="EMBL" id="MFC6440986.1"/>
    </source>
</evidence>
<dbReference type="InterPro" id="IPR021728">
    <property type="entry name" value="DUF3300"/>
</dbReference>
<sequence length="427" mass="50252">MRLYPLILSVCLIALPITPAFAADNDDNQIVTTLEQEQLDSVLSPIALYPDSLLSHILVASTYPLELVQAQRWREQNTNLTPQQALDQAEKFDWDPSVVALVAFNDLLDRLVDDLNWLQQLGDAVLSDETLVLERIQSLRTKAVALGNINSNEYQTVTTSADKEIEIATPIERVVYVPYYDTRVIYGHDYWHHYEPVYWHSPAISVWHHNAHWGVGIELLPRFWFSGFHWHRRHVVVNYDVYHYPRHHTRDKKVRVTEYSRWQHATQHRRGARYASTSHAYQRHTANKPRVVNVQRDNTAHHRDRQPVMHERKSERKEFKQRDWQQALHKRMDDKSAQSRVTARDNASEHQYKDSRIQNERREVTNPSHKISKGYSVKSDEQQRARQISDTPKKEIKSRPSSERANRTEHVSRHTSRDQGKAKRERQ</sequence>
<dbReference type="EMBL" id="JBHSUS010000001">
    <property type="protein sequence ID" value="MFC6440986.1"/>
    <property type="molecule type" value="Genomic_DNA"/>
</dbReference>
<dbReference type="PANTHER" id="PTHR40269">
    <property type="entry name" value="OUTER MEMBRANE PROTEIN-RELATED"/>
    <property type="match status" value="1"/>
</dbReference>
<comment type="caution">
    <text evidence="3">The sequence shown here is derived from an EMBL/GenBank/DDBJ whole genome shotgun (WGS) entry which is preliminary data.</text>
</comment>